<evidence type="ECO:0008006" key="3">
    <source>
        <dbReference type="Google" id="ProtNLM"/>
    </source>
</evidence>
<reference evidence="1 2" key="1">
    <citation type="submission" date="2016-01" db="EMBL/GenBank/DDBJ databases">
        <title>Draft Genome Sequences of Seven Thermophilic Sporeformers Isolated from Foods.</title>
        <authorList>
            <person name="Berendsen E.M."/>
            <person name="Wells-Bennik M.H."/>
            <person name="Krawcyk A.O."/>
            <person name="De Jong A."/>
            <person name="Holsappel S."/>
            <person name="Eijlander R.T."/>
            <person name="Kuipers O.P."/>
        </authorList>
    </citation>
    <scope>NUCLEOTIDE SEQUENCE [LARGE SCALE GENOMIC DNA]</scope>
    <source>
        <strain evidence="1 2">B4119</strain>
    </source>
</reference>
<evidence type="ECO:0000313" key="1">
    <source>
        <dbReference type="EMBL" id="KYD07681.1"/>
    </source>
</evidence>
<dbReference type="Proteomes" id="UP000075455">
    <property type="component" value="Unassembled WGS sequence"/>
</dbReference>
<sequence>MKLIKLSEQLLKQMVVEYKKNDRELFDLDFFKQLHPNETENSLSKALYLLEEEGFVSILPADNVAYITALSPRGIANVEENTLLKKGYTLIKEIKSLIQ</sequence>
<protein>
    <recommendedName>
        <fullName evidence="3">YjcQ protein</fullName>
    </recommendedName>
</protein>
<dbReference type="RefSeq" id="WP_061580095.1">
    <property type="nucleotide sequence ID" value="NZ_LQYS01000114.1"/>
</dbReference>
<dbReference type="AlphaFoldDB" id="A0A150L5U2"/>
<dbReference type="PATRIC" id="fig|81408.3.peg.978"/>
<gene>
    <name evidence="1" type="ORF">B4119_3432</name>
</gene>
<comment type="caution">
    <text evidence="1">The sequence shown here is derived from an EMBL/GenBank/DDBJ whole genome shotgun (WGS) entry which is preliminary data.</text>
</comment>
<accession>A0A150L5U2</accession>
<evidence type="ECO:0000313" key="2">
    <source>
        <dbReference type="Proteomes" id="UP000075455"/>
    </source>
</evidence>
<proteinExistence type="predicted"/>
<dbReference type="STRING" id="81408.B4119_3432"/>
<name>A0A150L5U2_9BACL</name>
<organism evidence="1 2">
    <name type="scientific">Saccharococcus caldoxylosilyticus</name>
    <dbReference type="NCBI Taxonomy" id="81408"/>
    <lineage>
        <taxon>Bacteria</taxon>
        <taxon>Bacillati</taxon>
        <taxon>Bacillota</taxon>
        <taxon>Bacilli</taxon>
        <taxon>Bacillales</taxon>
        <taxon>Anoxybacillaceae</taxon>
        <taxon>Saccharococcus</taxon>
    </lineage>
</organism>
<dbReference type="EMBL" id="LQYS01000114">
    <property type="protein sequence ID" value="KYD07681.1"/>
    <property type="molecule type" value="Genomic_DNA"/>
</dbReference>